<organism evidence="6 7">
    <name type="scientific">Nocardioides panaciterrulae</name>
    <dbReference type="NCBI Taxonomy" id="661492"/>
    <lineage>
        <taxon>Bacteria</taxon>
        <taxon>Bacillati</taxon>
        <taxon>Actinomycetota</taxon>
        <taxon>Actinomycetes</taxon>
        <taxon>Propionibacteriales</taxon>
        <taxon>Nocardioidaceae</taxon>
        <taxon>Nocardioides</taxon>
    </lineage>
</organism>
<dbReference type="CDD" id="cd12797">
    <property type="entry name" value="M23_peptidase"/>
    <property type="match status" value="1"/>
</dbReference>
<dbReference type="Pfam" id="PF02557">
    <property type="entry name" value="VanY"/>
    <property type="match status" value="1"/>
</dbReference>
<dbReference type="CDD" id="cd14814">
    <property type="entry name" value="Peptidase_M15"/>
    <property type="match status" value="1"/>
</dbReference>
<feature type="domain" description="M23ase beta-sheet core" evidence="4">
    <location>
        <begin position="447"/>
        <end position="540"/>
    </location>
</feature>
<dbReference type="GO" id="GO:0006508">
    <property type="term" value="P:proteolysis"/>
    <property type="evidence" value="ECO:0007669"/>
    <property type="project" value="InterPro"/>
</dbReference>
<sequence>MNRRTHPSPVSHRWRVRAALAALSLATVGATALPSPALAGTGGSTLTSLASTSTKAATTQQKVADAYAAYVQSRQQVEALSAHTQRLNANAKAAAAIADRLRATVADDHGGIIQSLGDWLSPGQSDLDKAAEAADNAEVARTLADAAQAALNAAIDRTEQDRLTWEQAQQHQDRLEATWSAKRVVADAIDHAQFQAAYDATGHQDHRNRAALRAWTHYLHSLGAAAVVPPAAKQLEDPHHLDKPLEPLRNTSYRAVPGVAQARLRDGRAVTVLPRETVRAVSEAFHRLGLSTVPDGIDATTYACGGLLANAWGSSATLPADATGQWQDLHAVPRSTVQPGDVVVLGGQHDGLAQTAVYVGAQRIIVADPATGVAGVQPLPAHFLGVRRATLASPTDNPQPPSGGVCGPATPIPVVDGSGPLSLPMAAGSYRISAGFGDGGGLWSSGAHTGQDFAAPIGTPVAAAGPGTVTVEHPSWAGNLVRIDHGGGVETLYAHLSRVDVTTGQTIEAGDPVGLVGDLGNTTGPHLHFEVRLDGIPVDPTQVVDVPEVPRPTYTNGELPADALCAATPGGVQQLRCDAAVAFRLMGAQFEADNGAPLCITDSYRSRAGQERVHVLKPNLTATPGTSVHGWGLAVDLCGGIESFDTAEHAWMMTHGPAYGWRHPSWAEPGGSRPEPWHFEYEG</sequence>
<keyword evidence="1 3" id="KW-0732">Signal</keyword>
<evidence type="ECO:0000259" key="4">
    <source>
        <dbReference type="Pfam" id="PF01551"/>
    </source>
</evidence>
<dbReference type="EMBL" id="JACCBG010000001">
    <property type="protein sequence ID" value="NYD42880.1"/>
    <property type="molecule type" value="Genomic_DNA"/>
</dbReference>
<dbReference type="PANTHER" id="PTHR21666">
    <property type="entry name" value="PEPTIDASE-RELATED"/>
    <property type="match status" value="1"/>
</dbReference>
<reference evidence="6 7" key="1">
    <citation type="submission" date="2020-07" db="EMBL/GenBank/DDBJ databases">
        <title>Sequencing the genomes of 1000 actinobacteria strains.</title>
        <authorList>
            <person name="Klenk H.-P."/>
        </authorList>
    </citation>
    <scope>NUCLEOTIDE SEQUENCE [LARGE SCALE GENOMIC DNA]</scope>
    <source>
        <strain evidence="6 7">DSM 21350</strain>
    </source>
</reference>
<dbReference type="Gene3D" id="3.90.1720.10">
    <property type="entry name" value="endopeptidase domain like (from Nostoc punctiforme)"/>
    <property type="match status" value="1"/>
</dbReference>
<dbReference type="Proteomes" id="UP000535511">
    <property type="component" value="Unassembled WGS sequence"/>
</dbReference>
<evidence type="ECO:0000256" key="3">
    <source>
        <dbReference type="SAM" id="SignalP"/>
    </source>
</evidence>
<dbReference type="Pfam" id="PF01551">
    <property type="entry name" value="Peptidase_M23"/>
    <property type="match status" value="1"/>
</dbReference>
<evidence type="ECO:0000313" key="7">
    <source>
        <dbReference type="Proteomes" id="UP000535511"/>
    </source>
</evidence>
<protein>
    <submittedName>
        <fullName evidence="6">Murein DD-endopeptidase MepM/ murein hydrolase activator NlpD</fullName>
    </submittedName>
</protein>
<dbReference type="SUPFAM" id="SSF54001">
    <property type="entry name" value="Cysteine proteinases"/>
    <property type="match status" value="1"/>
</dbReference>
<dbReference type="InterPro" id="IPR016047">
    <property type="entry name" value="M23ase_b-sheet_dom"/>
</dbReference>
<dbReference type="InterPro" id="IPR050570">
    <property type="entry name" value="Cell_wall_metabolism_enzyme"/>
</dbReference>
<evidence type="ECO:0000256" key="1">
    <source>
        <dbReference type="ARBA" id="ARBA00022729"/>
    </source>
</evidence>
<dbReference type="Gene3D" id="3.30.1380.10">
    <property type="match status" value="1"/>
</dbReference>
<dbReference type="InterPro" id="IPR011055">
    <property type="entry name" value="Dup_hybrid_motif"/>
</dbReference>
<accession>A0A7Y9JBE2</accession>
<evidence type="ECO:0000256" key="2">
    <source>
        <dbReference type="SAM" id="MobiDB-lite"/>
    </source>
</evidence>
<evidence type="ECO:0000313" key="6">
    <source>
        <dbReference type="EMBL" id="NYD42880.1"/>
    </source>
</evidence>
<feature type="signal peptide" evidence="3">
    <location>
        <begin position="1"/>
        <end position="39"/>
    </location>
</feature>
<evidence type="ECO:0000259" key="5">
    <source>
        <dbReference type="Pfam" id="PF02557"/>
    </source>
</evidence>
<gene>
    <name evidence="6" type="ORF">BJZ21_002963</name>
</gene>
<dbReference type="InterPro" id="IPR038765">
    <property type="entry name" value="Papain-like_cys_pep_sf"/>
</dbReference>
<dbReference type="SUPFAM" id="SSF55166">
    <property type="entry name" value="Hedgehog/DD-peptidase"/>
    <property type="match status" value="1"/>
</dbReference>
<feature type="chain" id="PRO_5031517784" evidence="3">
    <location>
        <begin position="40"/>
        <end position="683"/>
    </location>
</feature>
<dbReference type="InterPro" id="IPR009045">
    <property type="entry name" value="Zn_M74/Hedgehog-like"/>
</dbReference>
<dbReference type="SUPFAM" id="SSF51261">
    <property type="entry name" value="Duplicated hybrid motif"/>
    <property type="match status" value="1"/>
</dbReference>
<keyword evidence="6" id="KW-0378">Hydrolase</keyword>
<feature type="region of interest" description="Disordered" evidence="2">
    <location>
        <begin position="391"/>
        <end position="411"/>
    </location>
</feature>
<keyword evidence="7" id="KW-1185">Reference proteome</keyword>
<dbReference type="Gene3D" id="2.70.70.10">
    <property type="entry name" value="Glucose Permease (Domain IIA)"/>
    <property type="match status" value="1"/>
</dbReference>
<dbReference type="InterPro" id="IPR003709">
    <property type="entry name" value="VanY-like_core_dom"/>
</dbReference>
<name>A0A7Y9JBE2_9ACTN</name>
<comment type="caution">
    <text evidence="6">The sequence shown here is derived from an EMBL/GenBank/DDBJ whole genome shotgun (WGS) entry which is preliminary data.</text>
</comment>
<dbReference type="PANTHER" id="PTHR21666:SF289">
    <property type="entry name" value="L-ALA--D-GLU ENDOPEPTIDASE"/>
    <property type="match status" value="1"/>
</dbReference>
<dbReference type="AlphaFoldDB" id="A0A7Y9JBE2"/>
<dbReference type="GO" id="GO:0004222">
    <property type="term" value="F:metalloendopeptidase activity"/>
    <property type="evidence" value="ECO:0007669"/>
    <property type="project" value="TreeGrafter"/>
</dbReference>
<dbReference type="RefSeq" id="WP_218851507.1">
    <property type="nucleotide sequence ID" value="NZ_JACCBG010000001.1"/>
</dbReference>
<proteinExistence type="predicted"/>
<feature type="domain" description="D-alanyl-D-alanine carboxypeptidase-like core" evidence="5">
    <location>
        <begin position="574"/>
        <end position="683"/>
    </location>
</feature>